<evidence type="ECO:0000256" key="1">
    <source>
        <dbReference type="SAM" id="MobiDB-lite"/>
    </source>
</evidence>
<feature type="region of interest" description="Disordered" evidence="1">
    <location>
        <begin position="67"/>
        <end position="90"/>
    </location>
</feature>
<name>A0A8K0TKP2_9PEZI</name>
<sequence>MRRRGHMSDRRGCGLPWGDASVSSGQACAWEGRGRQRPSLFGVFFGVVVLSRCDFARRLFSGRSDVRGRASAPRVRDEEMGGRGRTEGEVEACIHPPSPPTSTPRRLETSAMMAISSKRHVPGARALMSAVLRRAPAQAFETLAWRKFAALIMASLCLPAGIRGSAACCTDLLAGSIMVYEASKGQRRQICLPCLVLKACPSERLGVCLGDHYYQKSGMRKRHQATRLPRCCLAGAQAVGRSRPLSVRMKPGDI</sequence>
<reference evidence="2" key="1">
    <citation type="journal article" date="2021" name="Nat. Commun.">
        <title>Genetic determinants of endophytism in the Arabidopsis root mycobiome.</title>
        <authorList>
            <person name="Mesny F."/>
            <person name="Miyauchi S."/>
            <person name="Thiergart T."/>
            <person name="Pickel B."/>
            <person name="Atanasova L."/>
            <person name="Karlsson M."/>
            <person name="Huettel B."/>
            <person name="Barry K.W."/>
            <person name="Haridas S."/>
            <person name="Chen C."/>
            <person name="Bauer D."/>
            <person name="Andreopoulos W."/>
            <person name="Pangilinan J."/>
            <person name="LaButti K."/>
            <person name="Riley R."/>
            <person name="Lipzen A."/>
            <person name="Clum A."/>
            <person name="Drula E."/>
            <person name="Henrissat B."/>
            <person name="Kohler A."/>
            <person name="Grigoriev I.V."/>
            <person name="Martin F.M."/>
            <person name="Hacquard S."/>
        </authorList>
    </citation>
    <scope>NUCLEOTIDE SEQUENCE</scope>
    <source>
        <strain evidence="2">MPI-CAGE-AT-0016</strain>
    </source>
</reference>
<organism evidence="2 3">
    <name type="scientific">Plectosphaerella cucumerina</name>
    <dbReference type="NCBI Taxonomy" id="40658"/>
    <lineage>
        <taxon>Eukaryota</taxon>
        <taxon>Fungi</taxon>
        <taxon>Dikarya</taxon>
        <taxon>Ascomycota</taxon>
        <taxon>Pezizomycotina</taxon>
        <taxon>Sordariomycetes</taxon>
        <taxon>Hypocreomycetidae</taxon>
        <taxon>Glomerellales</taxon>
        <taxon>Plectosphaerellaceae</taxon>
        <taxon>Plectosphaerella</taxon>
    </lineage>
</organism>
<gene>
    <name evidence="2" type="ORF">B0T11DRAFT_49077</name>
</gene>
<keyword evidence="3" id="KW-1185">Reference proteome</keyword>
<evidence type="ECO:0000313" key="3">
    <source>
        <dbReference type="Proteomes" id="UP000813385"/>
    </source>
</evidence>
<proteinExistence type="predicted"/>
<evidence type="ECO:0000313" key="2">
    <source>
        <dbReference type="EMBL" id="KAH7366925.1"/>
    </source>
</evidence>
<dbReference type="AlphaFoldDB" id="A0A8K0TKP2"/>
<protein>
    <submittedName>
        <fullName evidence="2">Uncharacterized protein</fullName>
    </submittedName>
</protein>
<dbReference type="EMBL" id="JAGPXD010000002">
    <property type="protein sequence ID" value="KAH7366925.1"/>
    <property type="molecule type" value="Genomic_DNA"/>
</dbReference>
<dbReference type="Proteomes" id="UP000813385">
    <property type="component" value="Unassembled WGS sequence"/>
</dbReference>
<comment type="caution">
    <text evidence="2">The sequence shown here is derived from an EMBL/GenBank/DDBJ whole genome shotgun (WGS) entry which is preliminary data.</text>
</comment>
<feature type="compositionally biased region" description="Basic and acidic residues" evidence="1">
    <location>
        <begin position="67"/>
        <end position="88"/>
    </location>
</feature>
<accession>A0A8K0TKP2</accession>